<sequence length="66" mass="7415">MALATLLAEEEKEERPLRRRQRGPGDNTSHASARQPGNFDLTPSRLSLKLTMKRKSHVSCSAPWEA</sequence>
<keyword evidence="3" id="KW-1185">Reference proteome</keyword>
<evidence type="ECO:0000313" key="3">
    <source>
        <dbReference type="Proteomes" id="UP000314294"/>
    </source>
</evidence>
<protein>
    <submittedName>
        <fullName evidence="2">Uncharacterized protein</fullName>
    </submittedName>
</protein>
<comment type="caution">
    <text evidence="2">The sequence shown here is derived from an EMBL/GenBank/DDBJ whole genome shotgun (WGS) entry which is preliminary data.</text>
</comment>
<name>A0A4Z2J0N9_9TELE</name>
<gene>
    <name evidence="2" type="ORF">EYF80_006016</name>
</gene>
<dbReference type="EMBL" id="SRLO01000031">
    <property type="protein sequence ID" value="TNN83840.1"/>
    <property type="molecule type" value="Genomic_DNA"/>
</dbReference>
<feature type="region of interest" description="Disordered" evidence="1">
    <location>
        <begin position="1"/>
        <end position="43"/>
    </location>
</feature>
<evidence type="ECO:0000313" key="2">
    <source>
        <dbReference type="EMBL" id="TNN83840.1"/>
    </source>
</evidence>
<proteinExistence type="predicted"/>
<dbReference type="Proteomes" id="UP000314294">
    <property type="component" value="Unassembled WGS sequence"/>
</dbReference>
<accession>A0A4Z2J0N9</accession>
<dbReference type="AlphaFoldDB" id="A0A4Z2J0N9"/>
<evidence type="ECO:0000256" key="1">
    <source>
        <dbReference type="SAM" id="MobiDB-lite"/>
    </source>
</evidence>
<reference evidence="2 3" key="1">
    <citation type="submission" date="2019-03" db="EMBL/GenBank/DDBJ databases">
        <title>First draft genome of Liparis tanakae, snailfish: a comprehensive survey of snailfish specific genes.</title>
        <authorList>
            <person name="Kim W."/>
            <person name="Song I."/>
            <person name="Jeong J.-H."/>
            <person name="Kim D."/>
            <person name="Kim S."/>
            <person name="Ryu S."/>
            <person name="Song J.Y."/>
            <person name="Lee S.K."/>
        </authorList>
    </citation>
    <scope>NUCLEOTIDE SEQUENCE [LARGE SCALE GENOMIC DNA]</scope>
    <source>
        <tissue evidence="2">Muscle</tissue>
    </source>
</reference>
<organism evidence="2 3">
    <name type="scientific">Liparis tanakae</name>
    <name type="common">Tanaka's snailfish</name>
    <dbReference type="NCBI Taxonomy" id="230148"/>
    <lineage>
        <taxon>Eukaryota</taxon>
        <taxon>Metazoa</taxon>
        <taxon>Chordata</taxon>
        <taxon>Craniata</taxon>
        <taxon>Vertebrata</taxon>
        <taxon>Euteleostomi</taxon>
        <taxon>Actinopterygii</taxon>
        <taxon>Neopterygii</taxon>
        <taxon>Teleostei</taxon>
        <taxon>Neoteleostei</taxon>
        <taxon>Acanthomorphata</taxon>
        <taxon>Eupercaria</taxon>
        <taxon>Perciformes</taxon>
        <taxon>Cottioidei</taxon>
        <taxon>Cottales</taxon>
        <taxon>Liparidae</taxon>
        <taxon>Liparis</taxon>
    </lineage>
</organism>